<dbReference type="SMART" id="SM00825">
    <property type="entry name" value="PKS_KS"/>
    <property type="match status" value="1"/>
</dbReference>
<dbReference type="GO" id="GO:0004315">
    <property type="term" value="F:3-oxoacyl-[acyl-carrier-protein] synthase activity"/>
    <property type="evidence" value="ECO:0007669"/>
    <property type="project" value="UniProtKB-EC"/>
</dbReference>
<dbReference type="AlphaFoldDB" id="A0A286RGC3"/>
<dbReference type="CDD" id="cd00834">
    <property type="entry name" value="KAS_I_II"/>
    <property type="match status" value="1"/>
</dbReference>
<dbReference type="Gene3D" id="3.40.47.10">
    <property type="match status" value="2"/>
</dbReference>
<dbReference type="PROSITE" id="PS52004">
    <property type="entry name" value="KS3_2"/>
    <property type="match status" value="1"/>
</dbReference>
<dbReference type="EC" id="2.3.1.179" evidence="5"/>
<accession>A0A286RGC3</accession>
<proteinExistence type="inferred from homology"/>
<dbReference type="PANTHER" id="PTHR11712">
    <property type="entry name" value="POLYKETIDE SYNTHASE-RELATED"/>
    <property type="match status" value="1"/>
</dbReference>
<dbReference type="InterPro" id="IPR014031">
    <property type="entry name" value="Ketoacyl_synth_C"/>
</dbReference>
<name>A0A286RGC3_9BACT</name>
<dbReference type="GO" id="GO:0005829">
    <property type="term" value="C:cytosol"/>
    <property type="evidence" value="ECO:0007669"/>
    <property type="project" value="TreeGrafter"/>
</dbReference>
<protein>
    <submittedName>
        <fullName evidence="5">3-oxoacyl-[acyl-carrier-protein] synthase, KASII</fullName>
        <ecNumber evidence="5">2.3.1.179</ecNumber>
    </submittedName>
</protein>
<dbReference type="InterPro" id="IPR020841">
    <property type="entry name" value="PKS_Beta-ketoAc_synthase_dom"/>
</dbReference>
<evidence type="ECO:0000313" key="6">
    <source>
        <dbReference type="Proteomes" id="UP000215086"/>
    </source>
</evidence>
<keyword evidence="5" id="KW-0012">Acyltransferase</keyword>
<dbReference type="GO" id="GO:0006633">
    <property type="term" value="P:fatty acid biosynthetic process"/>
    <property type="evidence" value="ECO:0007669"/>
    <property type="project" value="TreeGrafter"/>
</dbReference>
<dbReference type="InterPro" id="IPR000794">
    <property type="entry name" value="Beta-ketoacyl_synthase"/>
</dbReference>
<dbReference type="Proteomes" id="UP000215086">
    <property type="component" value="Chromosome"/>
</dbReference>
<dbReference type="InterPro" id="IPR016039">
    <property type="entry name" value="Thiolase-like"/>
</dbReference>
<keyword evidence="6" id="KW-1185">Reference proteome</keyword>
<dbReference type="KEGG" id="ttf:THTE_2403"/>
<dbReference type="RefSeq" id="WP_095415186.1">
    <property type="nucleotide sequence ID" value="NZ_CP018477.1"/>
</dbReference>
<evidence type="ECO:0000256" key="1">
    <source>
        <dbReference type="ARBA" id="ARBA00008467"/>
    </source>
</evidence>
<comment type="similarity">
    <text evidence="1 3">Belongs to the thiolase-like superfamily. Beta-ketoacyl-ACP synthases family.</text>
</comment>
<dbReference type="PANTHER" id="PTHR11712:SF336">
    <property type="entry name" value="3-OXOACYL-[ACYL-CARRIER-PROTEIN] SYNTHASE, MITOCHONDRIAL"/>
    <property type="match status" value="1"/>
</dbReference>
<reference evidence="5 6" key="1">
    <citation type="journal article" name="Front. Microbiol.">
        <title>Sugar Metabolism of the First Thermophilic Planctomycete Thermogutta terrifontis: Comparative Genomic and Transcriptomic Approaches.</title>
        <authorList>
            <person name="Elcheninov A.G."/>
            <person name="Menzel P."/>
            <person name="Gudbergsdottir S.R."/>
            <person name="Slesarev A.I."/>
            <person name="Kadnikov V.V."/>
            <person name="Krogh A."/>
            <person name="Bonch-Osmolovskaya E.A."/>
            <person name="Peng X."/>
            <person name="Kublanov I.V."/>
        </authorList>
    </citation>
    <scope>NUCLEOTIDE SEQUENCE [LARGE SCALE GENOMIC DNA]</scope>
    <source>
        <strain evidence="5 6">R1</strain>
    </source>
</reference>
<evidence type="ECO:0000256" key="3">
    <source>
        <dbReference type="RuleBase" id="RU003694"/>
    </source>
</evidence>
<organism evidence="5 6">
    <name type="scientific">Thermogutta terrifontis</name>
    <dbReference type="NCBI Taxonomy" id="1331910"/>
    <lineage>
        <taxon>Bacteria</taxon>
        <taxon>Pseudomonadati</taxon>
        <taxon>Planctomycetota</taxon>
        <taxon>Planctomycetia</taxon>
        <taxon>Pirellulales</taxon>
        <taxon>Thermoguttaceae</taxon>
        <taxon>Thermogutta</taxon>
    </lineage>
</organism>
<dbReference type="Pfam" id="PF02801">
    <property type="entry name" value="Ketoacyl-synt_C"/>
    <property type="match status" value="1"/>
</dbReference>
<keyword evidence="2 3" id="KW-0808">Transferase</keyword>
<dbReference type="OrthoDB" id="292158at2"/>
<feature type="domain" description="Ketosynthase family 3 (KS3)" evidence="4">
    <location>
        <begin position="5"/>
        <end position="435"/>
    </location>
</feature>
<evidence type="ECO:0000259" key="4">
    <source>
        <dbReference type="PROSITE" id="PS52004"/>
    </source>
</evidence>
<gene>
    <name evidence="5" type="ORF">THTE_2403</name>
</gene>
<dbReference type="Pfam" id="PF00109">
    <property type="entry name" value="ketoacyl-synt"/>
    <property type="match status" value="1"/>
</dbReference>
<sequence>MDRSERRVVITGIGVLSPIGRSPQEIWEAVVARRSGLARPTCLPRDVIPLRAAGEVREFTGNIKDFGEMDKEAQKNLRKALKVMCRECQMGVAAGQLALNDAGIRIGTFEPERIGTSFGSDYMVSEPQEFLEGIKACLDGDGVFHFERWAGEGMPRLFPLWLLKYLPNMPASHLAIYNDLRGPSNSLTLREASPGVCLADGLNAIRAGRADCMVVGVTGTRLSLMKALHTVQQEEVALGDEEPTTACRPFDRVRPGMVPGEGAAAVILEDSRSAVGRGVKIYGEVLAAASAAVAGRHCVADRKAALILVLRAVLKQAGMRPSDIGFVMAHGLGTQSCDREEAEALAEVFGPRGVPVIAAKSYFGNLGAGAGLVELALGVLALNHKQLFATLNCDDPDPACPVDVVREPREVARPVFVNVNVTPQGQASAAIVAAWNE</sequence>
<evidence type="ECO:0000313" key="5">
    <source>
        <dbReference type="EMBL" id="ASV75005.1"/>
    </source>
</evidence>
<evidence type="ECO:0000256" key="2">
    <source>
        <dbReference type="ARBA" id="ARBA00022679"/>
    </source>
</evidence>
<dbReference type="SUPFAM" id="SSF53901">
    <property type="entry name" value="Thiolase-like"/>
    <property type="match status" value="2"/>
</dbReference>
<dbReference type="EMBL" id="CP018477">
    <property type="protein sequence ID" value="ASV75005.1"/>
    <property type="molecule type" value="Genomic_DNA"/>
</dbReference>
<dbReference type="InterPro" id="IPR014030">
    <property type="entry name" value="Ketoacyl_synth_N"/>
</dbReference>